<dbReference type="Proteomes" id="UP001152519">
    <property type="component" value="Unassembled WGS sequence"/>
</dbReference>
<organism evidence="2 3">
    <name type="scientific">Actinacidiphila cocklensis</name>
    <dbReference type="NCBI Taxonomy" id="887465"/>
    <lineage>
        <taxon>Bacteria</taxon>
        <taxon>Bacillati</taxon>
        <taxon>Actinomycetota</taxon>
        <taxon>Actinomycetes</taxon>
        <taxon>Kitasatosporales</taxon>
        <taxon>Streptomycetaceae</taxon>
        <taxon>Actinacidiphila</taxon>
    </lineage>
</organism>
<keyword evidence="1" id="KW-0812">Transmembrane</keyword>
<keyword evidence="1" id="KW-0472">Membrane</keyword>
<dbReference type="EMBL" id="CAJSLV010000054">
    <property type="protein sequence ID" value="CAG6394266.1"/>
    <property type="molecule type" value="Genomic_DNA"/>
</dbReference>
<evidence type="ECO:0000313" key="3">
    <source>
        <dbReference type="Proteomes" id="UP001152519"/>
    </source>
</evidence>
<proteinExistence type="predicted"/>
<gene>
    <name evidence="2" type="ORF">SCOCK_250085</name>
</gene>
<evidence type="ECO:0000313" key="2">
    <source>
        <dbReference type="EMBL" id="CAG6394266.1"/>
    </source>
</evidence>
<dbReference type="RefSeq" id="WP_251490441.1">
    <property type="nucleotide sequence ID" value="NZ_CAJSLV010000054.1"/>
</dbReference>
<keyword evidence="3" id="KW-1185">Reference proteome</keyword>
<evidence type="ECO:0000256" key="1">
    <source>
        <dbReference type="SAM" id="Phobius"/>
    </source>
</evidence>
<name>A0A9W4E6Z1_9ACTN</name>
<keyword evidence="1" id="KW-1133">Transmembrane helix</keyword>
<comment type="caution">
    <text evidence="2">The sequence shown here is derived from an EMBL/GenBank/DDBJ whole genome shotgun (WGS) entry which is preliminary data.</text>
</comment>
<sequence>MADELDDRLRDLARDAEPLVVLAGPQAARIRGERRRARRRAAAASVTAALALTVGGWQLLPRLDGTGTRAATPAGTATSVPDPPAGTLPARIEAALLPAASLPYGVKWQWSVVTPLKAAHFLPSCVVEPAAAPEAEADRTYTSQLTSALAQYRLLAFADTTTAVAQAGALLTRMRAACGISAPSSPDTPSSSDTPLRFSGASKSLPGVTAWVESQGRYVAVLLVTVQDDPQVQFEGTGIAKCIDTSLHRLTSGAPATETLATGSGGARTSDNC</sequence>
<dbReference type="AlphaFoldDB" id="A0A9W4E6Z1"/>
<evidence type="ECO:0008006" key="4">
    <source>
        <dbReference type="Google" id="ProtNLM"/>
    </source>
</evidence>
<protein>
    <recommendedName>
        <fullName evidence="4">PknH-like extracellular domain-containing protein</fullName>
    </recommendedName>
</protein>
<feature type="transmembrane region" description="Helical" evidence="1">
    <location>
        <begin position="41"/>
        <end position="60"/>
    </location>
</feature>
<accession>A0A9W4E6Z1</accession>
<reference evidence="2" key="1">
    <citation type="submission" date="2021-05" db="EMBL/GenBank/DDBJ databases">
        <authorList>
            <person name="Arsene-Ploetze F."/>
        </authorList>
    </citation>
    <scope>NUCLEOTIDE SEQUENCE</scope>
    <source>
        <strain evidence="2">DSM 42138</strain>
    </source>
</reference>